<dbReference type="RefSeq" id="WP_280102124.1">
    <property type="nucleotide sequence ID" value="NZ_CP122979.1"/>
</dbReference>
<dbReference type="Gene3D" id="1.10.1760.20">
    <property type="match status" value="1"/>
</dbReference>
<keyword evidence="1" id="KW-0472">Membrane</keyword>
<dbReference type="NCBIfam" id="NF046054">
    <property type="entry name" value="memb_MPN527"/>
    <property type="match status" value="1"/>
</dbReference>
<accession>A0ABY8LX28</accession>
<evidence type="ECO:0000256" key="1">
    <source>
        <dbReference type="SAM" id="Phobius"/>
    </source>
</evidence>
<dbReference type="Proteomes" id="UP001179842">
    <property type="component" value="Chromosome"/>
</dbReference>
<feature type="transmembrane region" description="Helical" evidence="1">
    <location>
        <begin position="41"/>
        <end position="58"/>
    </location>
</feature>
<feature type="transmembrane region" description="Helical" evidence="1">
    <location>
        <begin position="89"/>
        <end position="109"/>
    </location>
</feature>
<keyword evidence="1" id="KW-1133">Transmembrane helix</keyword>
<evidence type="ECO:0000313" key="2">
    <source>
        <dbReference type="EMBL" id="WGI36821.1"/>
    </source>
</evidence>
<evidence type="ECO:0000313" key="3">
    <source>
        <dbReference type="Proteomes" id="UP001179842"/>
    </source>
</evidence>
<feature type="transmembrane region" description="Helical" evidence="1">
    <location>
        <begin position="121"/>
        <end position="148"/>
    </location>
</feature>
<dbReference type="EMBL" id="CP122979">
    <property type="protein sequence ID" value="WGI36821.1"/>
    <property type="molecule type" value="Genomic_DNA"/>
</dbReference>
<feature type="transmembrane region" description="Helical" evidence="1">
    <location>
        <begin position="12"/>
        <end position="35"/>
    </location>
</feature>
<name>A0ABY8LX28_9BACT</name>
<gene>
    <name evidence="2" type="ORF">QEG99_00840</name>
</gene>
<sequence>MNKNRYNNNYVFSITLTGVMLSLALISLFISNYLIWPFGQYFGLKFDLSIIFILPLFISIKKHYGLIALFIRFILGPIITGNIDISGYLGHFILLISNFIYIYSFLLFNKLFFSKKVICSIILAILITTVIITLLNILFFTPLFFYIFKMVNSISFIEIAQNWSQISNEKFNYYWFTLIIYGTFNLFSFSIASIFLYYMQFFILKKQKKSIEKQEI</sequence>
<feature type="transmembrane region" description="Helical" evidence="1">
    <location>
        <begin position="65"/>
        <end position="83"/>
    </location>
</feature>
<keyword evidence="3" id="KW-1185">Reference proteome</keyword>
<evidence type="ECO:0008006" key="4">
    <source>
        <dbReference type="Google" id="ProtNLM"/>
    </source>
</evidence>
<feature type="transmembrane region" description="Helical" evidence="1">
    <location>
        <begin position="173"/>
        <end position="199"/>
    </location>
</feature>
<protein>
    <recommendedName>
        <fullName evidence="4">Riboflavin transporter</fullName>
    </recommendedName>
</protein>
<reference evidence="2" key="1">
    <citation type="submission" date="2023-04" db="EMBL/GenBank/DDBJ databases">
        <title>Completed genome of Mycoplasma lagogenitalium type strain 12MS.</title>
        <authorList>
            <person name="Spergser J."/>
        </authorList>
    </citation>
    <scope>NUCLEOTIDE SEQUENCE</scope>
    <source>
        <strain evidence="2">12MS</strain>
    </source>
</reference>
<keyword evidence="1" id="KW-0812">Transmembrane</keyword>
<organism evidence="2 3">
    <name type="scientific">Mesomycoplasma lagogenitalium</name>
    <dbReference type="NCBI Taxonomy" id="171286"/>
    <lineage>
        <taxon>Bacteria</taxon>
        <taxon>Bacillati</taxon>
        <taxon>Mycoplasmatota</taxon>
        <taxon>Mycoplasmoidales</taxon>
        <taxon>Metamycoplasmataceae</taxon>
        <taxon>Mesomycoplasma</taxon>
    </lineage>
</organism>
<proteinExistence type="predicted"/>